<gene>
    <name evidence="1" type="ORF">KHU32_18410</name>
</gene>
<name>A0ABS5QK69_9PROT</name>
<dbReference type="RefSeq" id="WP_213671636.1">
    <property type="nucleotide sequence ID" value="NZ_JAHCDA010000004.1"/>
</dbReference>
<accession>A0ABS5QK69</accession>
<evidence type="ECO:0000313" key="1">
    <source>
        <dbReference type="EMBL" id="MBS7812928.1"/>
    </source>
</evidence>
<reference evidence="1 2" key="1">
    <citation type="submission" date="2021-05" db="EMBL/GenBank/DDBJ databases">
        <title>Roseococcus sp. XZZS9, whole genome shotgun sequencing project.</title>
        <authorList>
            <person name="Zhao G."/>
            <person name="Shen L."/>
        </authorList>
    </citation>
    <scope>NUCLEOTIDE SEQUENCE [LARGE SCALE GENOMIC DNA]</scope>
    <source>
        <strain evidence="1 2">XZZS9</strain>
    </source>
</reference>
<proteinExistence type="predicted"/>
<dbReference type="Gene3D" id="3.30.460.10">
    <property type="entry name" value="Beta Polymerase, domain 2"/>
    <property type="match status" value="1"/>
</dbReference>
<sequence>MIRIVEYRPDWPDEYRALAERLRAVTPPGAQLHHIGSTSVPQLAAKDVIDLQMTVGSLDEVDGAALAGIGFVERPGLSDHAPPGAPLPSGELAKRFFRGGPRAANLHVREQGRFNQRYALLCRDYLRAQPEAAEAYALIKRRLADRFPKDEDAYYDIKDPVFDILMASANLWARATGWRLPPGD</sequence>
<protein>
    <submittedName>
        <fullName evidence="1">GrpB family protein</fullName>
    </submittedName>
</protein>
<dbReference type="PANTHER" id="PTHR34822">
    <property type="entry name" value="GRPB DOMAIN PROTEIN (AFU_ORTHOLOGUE AFUA_1G01530)"/>
    <property type="match status" value="1"/>
</dbReference>
<dbReference type="Proteomes" id="UP000766336">
    <property type="component" value="Unassembled WGS sequence"/>
</dbReference>
<dbReference type="Pfam" id="PF04229">
    <property type="entry name" value="GrpB"/>
    <property type="match status" value="1"/>
</dbReference>
<dbReference type="PANTHER" id="PTHR34822:SF1">
    <property type="entry name" value="GRPB FAMILY PROTEIN"/>
    <property type="match status" value="1"/>
</dbReference>
<dbReference type="InterPro" id="IPR043519">
    <property type="entry name" value="NT_sf"/>
</dbReference>
<dbReference type="EMBL" id="JAHCDA010000004">
    <property type="protein sequence ID" value="MBS7812928.1"/>
    <property type="molecule type" value="Genomic_DNA"/>
</dbReference>
<keyword evidence="2" id="KW-1185">Reference proteome</keyword>
<dbReference type="SUPFAM" id="SSF81301">
    <property type="entry name" value="Nucleotidyltransferase"/>
    <property type="match status" value="1"/>
</dbReference>
<dbReference type="InterPro" id="IPR007344">
    <property type="entry name" value="GrpB/CoaE"/>
</dbReference>
<evidence type="ECO:0000313" key="2">
    <source>
        <dbReference type="Proteomes" id="UP000766336"/>
    </source>
</evidence>
<organism evidence="1 2">
    <name type="scientific">Roseococcus pinisoli</name>
    <dbReference type="NCBI Taxonomy" id="2835040"/>
    <lineage>
        <taxon>Bacteria</taxon>
        <taxon>Pseudomonadati</taxon>
        <taxon>Pseudomonadota</taxon>
        <taxon>Alphaproteobacteria</taxon>
        <taxon>Acetobacterales</taxon>
        <taxon>Roseomonadaceae</taxon>
        <taxon>Roseococcus</taxon>
    </lineage>
</organism>
<comment type="caution">
    <text evidence="1">The sequence shown here is derived from an EMBL/GenBank/DDBJ whole genome shotgun (WGS) entry which is preliminary data.</text>
</comment>